<feature type="domain" description="Rad50/SbcC-type AAA" evidence="5">
    <location>
        <begin position="6"/>
        <end position="274"/>
    </location>
</feature>
<dbReference type="PANTHER" id="PTHR32114">
    <property type="entry name" value="ABC TRANSPORTER ABCH.3"/>
    <property type="match status" value="1"/>
</dbReference>
<evidence type="ECO:0000313" key="6">
    <source>
        <dbReference type="EMBL" id="RHC55977.1"/>
    </source>
</evidence>
<evidence type="ECO:0000256" key="4">
    <source>
        <dbReference type="SAM" id="Coils"/>
    </source>
</evidence>
<name>A0A414AW08_9FIRM</name>
<dbReference type="RefSeq" id="WP_119205044.1">
    <property type="nucleotide sequence ID" value="NZ_JAWEXQ010000001.1"/>
</dbReference>
<evidence type="ECO:0000256" key="2">
    <source>
        <dbReference type="ARBA" id="ARBA00011322"/>
    </source>
</evidence>
<dbReference type="AlphaFoldDB" id="A0A414AW08"/>
<dbReference type="PANTHER" id="PTHR32114:SF2">
    <property type="entry name" value="ABC TRANSPORTER ABCH.3"/>
    <property type="match status" value="1"/>
</dbReference>
<evidence type="ECO:0000256" key="1">
    <source>
        <dbReference type="ARBA" id="ARBA00006930"/>
    </source>
</evidence>
<comment type="subunit">
    <text evidence="2">Heterodimer of SbcC and SbcD.</text>
</comment>
<dbReference type="EMBL" id="QSHZ01000011">
    <property type="protein sequence ID" value="RHC55977.1"/>
    <property type="molecule type" value="Genomic_DNA"/>
</dbReference>
<dbReference type="Gene3D" id="3.40.50.300">
    <property type="entry name" value="P-loop containing nucleotide triphosphate hydrolases"/>
    <property type="match status" value="2"/>
</dbReference>
<evidence type="ECO:0000259" key="5">
    <source>
        <dbReference type="Pfam" id="PF13476"/>
    </source>
</evidence>
<reference evidence="6 7" key="1">
    <citation type="submission" date="2018-08" db="EMBL/GenBank/DDBJ databases">
        <title>A genome reference for cultivated species of the human gut microbiota.</title>
        <authorList>
            <person name="Zou Y."/>
            <person name="Xue W."/>
            <person name="Luo G."/>
        </authorList>
    </citation>
    <scope>NUCLEOTIDE SEQUENCE [LARGE SCALE GENOMIC DNA]</scope>
    <source>
        <strain evidence="6 7">AM35-14</strain>
    </source>
</reference>
<protein>
    <recommendedName>
        <fullName evidence="3">Nuclease SbcCD subunit C</fullName>
    </recommendedName>
</protein>
<dbReference type="GO" id="GO:0016887">
    <property type="term" value="F:ATP hydrolysis activity"/>
    <property type="evidence" value="ECO:0007669"/>
    <property type="project" value="InterPro"/>
</dbReference>
<dbReference type="Pfam" id="PF13476">
    <property type="entry name" value="AAA_23"/>
    <property type="match status" value="1"/>
</dbReference>
<keyword evidence="4" id="KW-0175">Coiled coil</keyword>
<evidence type="ECO:0000313" key="7">
    <source>
        <dbReference type="Proteomes" id="UP000283975"/>
    </source>
</evidence>
<gene>
    <name evidence="6" type="ORF">DW839_12525</name>
</gene>
<organism evidence="6 7">
    <name type="scientific">Enterocloster bolteae</name>
    <dbReference type="NCBI Taxonomy" id="208479"/>
    <lineage>
        <taxon>Bacteria</taxon>
        <taxon>Bacillati</taxon>
        <taxon>Bacillota</taxon>
        <taxon>Clostridia</taxon>
        <taxon>Lachnospirales</taxon>
        <taxon>Lachnospiraceae</taxon>
        <taxon>Enterocloster</taxon>
    </lineage>
</organism>
<feature type="coiled-coil region" evidence="4">
    <location>
        <begin position="376"/>
        <end position="432"/>
    </location>
</feature>
<comment type="caution">
    <text evidence="6">The sequence shown here is derived from an EMBL/GenBank/DDBJ whole genome shotgun (WGS) entry which is preliminary data.</text>
</comment>
<dbReference type="GO" id="GO:0006302">
    <property type="term" value="P:double-strand break repair"/>
    <property type="evidence" value="ECO:0007669"/>
    <property type="project" value="InterPro"/>
</dbReference>
<comment type="similarity">
    <text evidence="1">Belongs to the SMC family. SbcC subfamily.</text>
</comment>
<dbReference type="InterPro" id="IPR027417">
    <property type="entry name" value="P-loop_NTPase"/>
</dbReference>
<feature type="coiled-coil region" evidence="4">
    <location>
        <begin position="221"/>
        <end position="269"/>
    </location>
</feature>
<dbReference type="Proteomes" id="UP000283975">
    <property type="component" value="Unassembled WGS sequence"/>
</dbReference>
<dbReference type="SUPFAM" id="SSF52540">
    <property type="entry name" value="P-loop containing nucleoside triphosphate hydrolases"/>
    <property type="match status" value="1"/>
</dbReference>
<proteinExistence type="inferred from homology"/>
<sequence>MLRFEQLTINNFGPFKGVQELNFGDKDGVTIIWGDNGQGKTTLLNVFRYALYGYIKDRRGASSDYINLSNIESVEEGIYGFSIVLKMSNGSDKYILTRDVHPRDGVLRPNTNQDFIEDCFLKKNGNILSVSDREHELALIMPTDISRFFLFDGELLQEYEALLDDNSNDGVLIKTSIEKILGMPILTNGAKDISELVSEYITAKNKVAQNDKNTSEYAHAMETLIDQIEGHKLEVERLEALLEKEVDKLEVVKKKMSDTEKLRNLLSNEAVEIQAIASSKKRRDEIKADVNVRMRNAWQGMLQPVISSMMIDIRSKLEEYNKKKAAIQASQSTIREIEYAIKLHECRICERKISDELETFLRKKSESIRAEALFLSDEEKNELNSLQIRLNAFQSLNLQNDGPLIISKIEDLNKAEIEITDAEGRLSDIKKELKTYGDYDPDTPKLANDYSVCQAKITELKNGIKEEKKAITEAIISRDKLDKKISSLSKNKDVLAANEKLTLCQDIERVFALGINQYRNSLKCNVEADASKLFTKMSLDEDYEKLQIDDNYGLEIIHKKGIKVPNRSAGFEHVVALSLIGALHKNAPLQGPVIMDSPFGRLGIKHKENVTVNLPALSGQVILLVYDGEIDPAKSRELLGGNLLKEYRLERVSSFHKRIC</sequence>
<accession>A0A414AW08</accession>
<evidence type="ECO:0000256" key="3">
    <source>
        <dbReference type="ARBA" id="ARBA00013368"/>
    </source>
</evidence>
<dbReference type="InterPro" id="IPR038729">
    <property type="entry name" value="Rad50/SbcC_AAA"/>
</dbReference>